<keyword evidence="1" id="KW-1133">Transmembrane helix</keyword>
<reference evidence="2" key="1">
    <citation type="submission" date="2022-07" db="EMBL/GenBank/DDBJ databases">
        <authorList>
            <consortium name="DAFM: The Division of Animal and Food Microbiology"/>
        </authorList>
    </citation>
    <scope>NUCLEOTIDE SEQUENCE</scope>
    <source>
        <strain evidence="2">19MO01SH01-2</strain>
    </source>
</reference>
<dbReference type="RefSeq" id="WP_219630898.1">
    <property type="nucleotide sequence ID" value="NZ_RATS01000021.1"/>
</dbReference>
<comment type="caution">
    <text evidence="2">The sequence shown here is derived from an EMBL/GenBank/DDBJ whole genome shotgun (WGS) entry which is preliminary data.</text>
</comment>
<feature type="transmembrane region" description="Helical" evidence="1">
    <location>
        <begin position="12"/>
        <end position="35"/>
    </location>
</feature>
<sequence>MIAAAAWDASIVVGLLVLVAGLVALNLLVGVVLWWRHSGLADRVTKLEVQHAHHLTHKETGELFDRIARLEGMAAATNRMLETVQEHLMEKD</sequence>
<keyword evidence="1" id="KW-0472">Membrane</keyword>
<accession>A0AAI9BYW2</accession>
<dbReference type="AlphaFoldDB" id="A0AAI9BYW2"/>
<organism evidence="2 3">
    <name type="scientific">Stenotrophomonas maltophilia</name>
    <name type="common">Pseudomonas maltophilia</name>
    <name type="synonym">Xanthomonas maltophilia</name>
    <dbReference type="NCBI Taxonomy" id="40324"/>
    <lineage>
        <taxon>Bacteria</taxon>
        <taxon>Pseudomonadati</taxon>
        <taxon>Pseudomonadota</taxon>
        <taxon>Gammaproteobacteria</taxon>
        <taxon>Lysobacterales</taxon>
        <taxon>Lysobacteraceae</taxon>
        <taxon>Stenotrophomonas</taxon>
        <taxon>Stenotrophomonas maltophilia group</taxon>
    </lineage>
</organism>
<gene>
    <name evidence="2" type="ORF">QEG23_000724</name>
</gene>
<protein>
    <submittedName>
        <fullName evidence="2">Uncharacterized protein</fullName>
    </submittedName>
</protein>
<proteinExistence type="predicted"/>
<name>A0AAI9BYW2_STEMA</name>
<dbReference type="Proteomes" id="UP001218208">
    <property type="component" value="Unassembled WGS sequence"/>
</dbReference>
<dbReference type="EMBL" id="ABLOJW010000003">
    <property type="protein sequence ID" value="EKT4091244.1"/>
    <property type="molecule type" value="Genomic_DNA"/>
</dbReference>
<keyword evidence="1" id="KW-0812">Transmembrane</keyword>
<evidence type="ECO:0000313" key="3">
    <source>
        <dbReference type="Proteomes" id="UP001218208"/>
    </source>
</evidence>
<evidence type="ECO:0000313" key="2">
    <source>
        <dbReference type="EMBL" id="EKT4091244.1"/>
    </source>
</evidence>
<evidence type="ECO:0000256" key="1">
    <source>
        <dbReference type="SAM" id="Phobius"/>
    </source>
</evidence>